<feature type="region of interest" description="Disordered" evidence="10">
    <location>
        <begin position="107"/>
        <end position="160"/>
    </location>
</feature>
<evidence type="ECO:0000313" key="12">
    <source>
        <dbReference type="EMBL" id="SMQ45313.1"/>
    </source>
</evidence>
<keyword evidence="6" id="KW-0949">S-adenosyl-L-methionine</keyword>
<dbReference type="CDD" id="cd18105">
    <property type="entry name" value="SpoU-like_MRM1"/>
    <property type="match status" value="1"/>
</dbReference>
<protein>
    <recommendedName>
        <fullName evidence="9">rRNA methyltransferase 1, mitochondrial</fullName>
    </recommendedName>
</protein>
<dbReference type="AlphaFoldDB" id="A0A1X7RD29"/>
<dbReference type="PANTHER" id="PTHR46103">
    <property type="entry name" value="RRNA METHYLTRANSFERASE 1, MITOCHONDRIAL"/>
    <property type="match status" value="1"/>
</dbReference>
<dbReference type="SUPFAM" id="SSF55315">
    <property type="entry name" value="L30e-like"/>
    <property type="match status" value="1"/>
</dbReference>
<feature type="domain" description="RNA 2-O ribose methyltransferase substrate binding" evidence="11">
    <location>
        <begin position="332"/>
        <end position="425"/>
    </location>
</feature>
<dbReference type="InterPro" id="IPR047182">
    <property type="entry name" value="MRM1"/>
</dbReference>
<dbReference type="GO" id="GO:0003723">
    <property type="term" value="F:RNA binding"/>
    <property type="evidence" value="ECO:0007669"/>
    <property type="project" value="InterPro"/>
</dbReference>
<reference evidence="12 13" key="1">
    <citation type="submission" date="2016-06" db="EMBL/GenBank/DDBJ databases">
        <authorList>
            <person name="Kjaerup R.B."/>
            <person name="Dalgaard T.S."/>
            <person name="Juul-Madsen H.R."/>
        </authorList>
    </citation>
    <scope>NUCLEOTIDE SEQUENCE [LARGE SCALE GENOMIC DNA]</scope>
</reference>
<dbReference type="STRING" id="1276538.A0A1X7RD29"/>
<feature type="region of interest" description="Disordered" evidence="10">
    <location>
        <begin position="258"/>
        <end position="321"/>
    </location>
</feature>
<dbReference type="InterPro" id="IPR029064">
    <property type="entry name" value="Ribosomal_eL30-like_sf"/>
</dbReference>
<evidence type="ECO:0000256" key="3">
    <source>
        <dbReference type="ARBA" id="ARBA00022552"/>
    </source>
</evidence>
<dbReference type="Gene3D" id="3.40.1280.10">
    <property type="match status" value="1"/>
</dbReference>
<feature type="compositionally biased region" description="Basic and acidic residues" evidence="10">
    <location>
        <begin position="113"/>
        <end position="125"/>
    </location>
</feature>
<dbReference type="SMART" id="SM00967">
    <property type="entry name" value="SpoU_sub_bind"/>
    <property type="match status" value="1"/>
</dbReference>
<name>A0A1X7RD29_ZYMT9</name>
<gene>
    <name evidence="12" type="ORF">ZT3D7_G457</name>
</gene>
<dbReference type="InterPro" id="IPR029028">
    <property type="entry name" value="Alpha/beta_knot_MTases"/>
</dbReference>
<evidence type="ECO:0000256" key="9">
    <source>
        <dbReference type="ARBA" id="ARBA00034881"/>
    </source>
</evidence>
<dbReference type="PANTHER" id="PTHR46103:SF1">
    <property type="entry name" value="RRNA METHYLTRANSFERASE 1, MITOCHONDRIAL"/>
    <property type="match status" value="1"/>
</dbReference>
<sequence length="655" mass="69876">MDTVANQDLLPDLHERRTIFHLISAKILAMSGQSAGDHLDLSLGLVSMPLAMEIRAEVQGDESLQGAREEILTQVRKDSFPNVVDGSLATGIEALEVGVIETLAQNGQTSQAIEKESSRKGEKGLQDAATSSYRKDGVPSSGSERAVSAPAVESTEESAGARNGLLRDIKTACKLIRSIQKSEASGEDTSELINMTIASLRSVNKHVTSGKFQDEPSEAIASLFEKKAFAGTFIDIADAASSNASVLFQRGDGKIELAARRRDSATPHSRRTATKLDSRKEYEERSPEVTRDGRAGPRVKESRNSRNSESREEDGNDGIPVSIPYTTAASEFIYGKNAVFAALKAQRRKLYNLYVHPNIIEREASGNTGRSAKSRYAKPEHEFTTLAKNANVPFRNEYKAFLLDKMSDGRPHNGVVLEASKLPAPPILALGKPDIRKSAIPLVVGTQSVEELVVNGGAESISVSTNSWRHPFVVLLDGILDPVNVGSIMRTCHFYGADAVAVATNTCAPLASGVLAKASSGACEAVQILSLPKPSNFVHDSAKAGWKIYAAVAPEAGAPSRDAKRQLTTAAVAAASPLADHPCILMLGAEGEGLRENLKNRADAFVSIERGPNNAPDVGVDSMNVGVAAGVLMEAFLRKPAEAPEKIDTTSELGF</sequence>
<evidence type="ECO:0000256" key="1">
    <source>
        <dbReference type="ARBA" id="ARBA00004173"/>
    </source>
</evidence>
<dbReference type="Pfam" id="PF00588">
    <property type="entry name" value="SpoU_methylase"/>
    <property type="match status" value="1"/>
</dbReference>
<dbReference type="EMBL" id="LT853692">
    <property type="protein sequence ID" value="SMQ45313.1"/>
    <property type="molecule type" value="Genomic_DNA"/>
</dbReference>
<evidence type="ECO:0000259" key="11">
    <source>
        <dbReference type="SMART" id="SM00967"/>
    </source>
</evidence>
<dbReference type="GO" id="GO:0016435">
    <property type="term" value="F:rRNA (guanine) methyltransferase activity"/>
    <property type="evidence" value="ECO:0007669"/>
    <property type="project" value="TreeGrafter"/>
</dbReference>
<keyword evidence="8" id="KW-0496">Mitochondrion</keyword>
<evidence type="ECO:0000256" key="2">
    <source>
        <dbReference type="ARBA" id="ARBA00007228"/>
    </source>
</evidence>
<dbReference type="Gene3D" id="3.30.1330.30">
    <property type="match status" value="1"/>
</dbReference>
<evidence type="ECO:0000313" key="13">
    <source>
        <dbReference type="Proteomes" id="UP000215127"/>
    </source>
</evidence>
<evidence type="ECO:0000256" key="8">
    <source>
        <dbReference type="ARBA" id="ARBA00023128"/>
    </source>
</evidence>
<keyword evidence="13" id="KW-1185">Reference proteome</keyword>
<evidence type="ECO:0000256" key="7">
    <source>
        <dbReference type="ARBA" id="ARBA00022946"/>
    </source>
</evidence>
<accession>A0A1X7RD29</accession>
<comment type="subcellular location">
    <subcellularLocation>
        <location evidence="1">Mitochondrion</location>
    </subcellularLocation>
</comment>
<evidence type="ECO:0000256" key="6">
    <source>
        <dbReference type="ARBA" id="ARBA00022691"/>
    </source>
</evidence>
<dbReference type="GO" id="GO:0005739">
    <property type="term" value="C:mitochondrion"/>
    <property type="evidence" value="ECO:0007669"/>
    <property type="project" value="UniProtKB-SubCell"/>
</dbReference>
<evidence type="ECO:0000256" key="10">
    <source>
        <dbReference type="SAM" id="MobiDB-lite"/>
    </source>
</evidence>
<dbReference type="InterPro" id="IPR013123">
    <property type="entry name" value="SpoU_subst-bd"/>
</dbReference>
<dbReference type="Proteomes" id="UP000215127">
    <property type="component" value="Chromosome 1"/>
</dbReference>
<keyword evidence="3" id="KW-0698">rRNA processing</keyword>
<comment type="similarity">
    <text evidence="2">Belongs to the class IV-like SAM-binding methyltransferase superfamily. RNA methyltransferase TrmH family.</text>
</comment>
<dbReference type="InterPro" id="IPR001537">
    <property type="entry name" value="SpoU_MeTrfase"/>
</dbReference>
<keyword evidence="4" id="KW-0489">Methyltransferase</keyword>
<organism evidence="12 13">
    <name type="scientific">Zymoseptoria tritici (strain ST99CH_3D7)</name>
    <dbReference type="NCBI Taxonomy" id="1276538"/>
    <lineage>
        <taxon>Eukaryota</taxon>
        <taxon>Fungi</taxon>
        <taxon>Dikarya</taxon>
        <taxon>Ascomycota</taxon>
        <taxon>Pezizomycotina</taxon>
        <taxon>Dothideomycetes</taxon>
        <taxon>Dothideomycetidae</taxon>
        <taxon>Mycosphaerellales</taxon>
        <taxon>Mycosphaerellaceae</taxon>
        <taxon>Zymoseptoria</taxon>
    </lineage>
</organism>
<dbReference type="Pfam" id="PF08032">
    <property type="entry name" value="SpoU_sub_bind"/>
    <property type="match status" value="1"/>
</dbReference>
<dbReference type="InterPro" id="IPR047261">
    <property type="entry name" value="MRM1_MeTrfase_dom"/>
</dbReference>
<dbReference type="InterPro" id="IPR029026">
    <property type="entry name" value="tRNA_m1G_MTases_N"/>
</dbReference>
<evidence type="ECO:0000256" key="4">
    <source>
        <dbReference type="ARBA" id="ARBA00022603"/>
    </source>
</evidence>
<proteinExistence type="inferred from homology"/>
<dbReference type="SUPFAM" id="SSF75217">
    <property type="entry name" value="alpha/beta knot"/>
    <property type="match status" value="1"/>
</dbReference>
<feature type="compositionally biased region" description="Basic and acidic residues" evidence="10">
    <location>
        <begin position="274"/>
        <end position="310"/>
    </location>
</feature>
<evidence type="ECO:0000256" key="5">
    <source>
        <dbReference type="ARBA" id="ARBA00022679"/>
    </source>
</evidence>
<keyword evidence="5" id="KW-0808">Transferase</keyword>
<keyword evidence="7" id="KW-0809">Transit peptide</keyword>